<feature type="compositionally biased region" description="Low complexity" evidence="1">
    <location>
        <begin position="385"/>
        <end position="396"/>
    </location>
</feature>
<dbReference type="EMBL" id="VLTN01000027">
    <property type="protein sequence ID" value="KAA0151395.1"/>
    <property type="molecule type" value="Genomic_DNA"/>
</dbReference>
<evidence type="ECO:0000313" key="2">
    <source>
        <dbReference type="EMBL" id="KAA0151395.1"/>
    </source>
</evidence>
<keyword evidence="3" id="KW-1185">Reference proteome</keyword>
<organism evidence="2 3">
    <name type="scientific">Cafeteria roenbergensis</name>
    <name type="common">Marine flagellate</name>
    <dbReference type="NCBI Taxonomy" id="33653"/>
    <lineage>
        <taxon>Eukaryota</taxon>
        <taxon>Sar</taxon>
        <taxon>Stramenopiles</taxon>
        <taxon>Bigyra</taxon>
        <taxon>Opalozoa</taxon>
        <taxon>Bicosoecida</taxon>
        <taxon>Cafeteriaceae</taxon>
        <taxon>Cafeteria</taxon>
    </lineage>
</organism>
<accession>A0A5A8CEL3</accession>
<feature type="region of interest" description="Disordered" evidence="1">
    <location>
        <begin position="342"/>
        <end position="424"/>
    </location>
</feature>
<feature type="compositionally biased region" description="Acidic residues" evidence="1">
    <location>
        <begin position="410"/>
        <end position="424"/>
    </location>
</feature>
<comment type="caution">
    <text evidence="2">The sequence shown here is derived from an EMBL/GenBank/DDBJ whole genome shotgun (WGS) entry which is preliminary data.</text>
</comment>
<name>A0A5A8CEL3_CAFRO</name>
<evidence type="ECO:0000313" key="3">
    <source>
        <dbReference type="Proteomes" id="UP000323011"/>
    </source>
</evidence>
<reference evidence="2 3" key="1">
    <citation type="submission" date="2019-07" db="EMBL/GenBank/DDBJ databases">
        <title>Genomes of Cafeteria roenbergensis.</title>
        <authorList>
            <person name="Fischer M.G."/>
            <person name="Hackl T."/>
            <person name="Roman M."/>
        </authorList>
    </citation>
    <scope>NUCLEOTIDE SEQUENCE [LARGE SCALE GENOMIC DNA]</scope>
    <source>
        <strain evidence="2 3">BVI</strain>
    </source>
</reference>
<protein>
    <submittedName>
        <fullName evidence="2">Uncharacterized protein</fullName>
    </submittedName>
</protein>
<gene>
    <name evidence="2" type="ORF">FNF29_04594</name>
</gene>
<evidence type="ECO:0000256" key="1">
    <source>
        <dbReference type="SAM" id="MobiDB-lite"/>
    </source>
</evidence>
<dbReference type="AlphaFoldDB" id="A0A5A8CEL3"/>
<proteinExistence type="predicted"/>
<dbReference type="Proteomes" id="UP000323011">
    <property type="component" value="Unassembled WGS sequence"/>
</dbReference>
<sequence length="424" mass="42169">MAVTSAVEPAIHALMRSKSWSQTGAEVLIEASCVALGEDPTAENLACRTLLASACVKAGFSAQGPHLAFITSTSDMASAALDCMTTEDFGPSLEAGGARKRGKRARGAGKAAPADSYSRIASDATGLIVTVAGACLEAKGLATSAVVDAAATELARLVRRSPVSVVRASGPAALAFLELAQGQPGLLSSSALEACSLARLWLCSALAKPSSWTPDQLVAEACEAALHLVAFLDDGADVAALPAAGAQAVAAANRASDALRSAATADAIGCRYAFGRSDLASVNPRQLAVHPASTDSAGSLGSVVRAALALLAAATAAMEGADSTGSVEGDATLASASLSAASVLDEADGTADSDKDDSDGEEEEEDEQEAGGIVEQSGPNAGEQAATPAITAATGTSRTAAVAQSAAPEEHDDGNDSDEFPDIV</sequence>
<feature type="compositionally biased region" description="Acidic residues" evidence="1">
    <location>
        <begin position="345"/>
        <end position="369"/>
    </location>
</feature>